<accession>A0ABT9RMU0</accession>
<gene>
    <name evidence="3" type="ORF">J2X98_000116</name>
</gene>
<dbReference type="EMBL" id="JAUSRE010000001">
    <property type="protein sequence ID" value="MDP9886550.1"/>
    <property type="molecule type" value="Genomic_DNA"/>
</dbReference>
<comment type="caution">
    <text evidence="3">The sequence shown here is derived from an EMBL/GenBank/DDBJ whole genome shotgun (WGS) entry which is preliminary data.</text>
</comment>
<reference evidence="3 4" key="1">
    <citation type="submission" date="2023-07" db="EMBL/GenBank/DDBJ databases">
        <title>Sorghum-associated microbial communities from plants grown in Nebraska, USA.</title>
        <authorList>
            <person name="Schachtman D."/>
        </authorList>
    </citation>
    <scope>NUCLEOTIDE SEQUENCE [LARGE SCALE GENOMIC DNA]</scope>
    <source>
        <strain evidence="3 4">CC222</strain>
    </source>
</reference>
<organism evidence="3 4">
    <name type="scientific">Pseudarthrobacter enclensis</name>
    <dbReference type="NCBI Taxonomy" id="993070"/>
    <lineage>
        <taxon>Bacteria</taxon>
        <taxon>Bacillati</taxon>
        <taxon>Actinomycetota</taxon>
        <taxon>Actinomycetes</taxon>
        <taxon>Micrococcales</taxon>
        <taxon>Micrococcaceae</taxon>
        <taxon>Pseudarthrobacter</taxon>
    </lineage>
</organism>
<dbReference type="Proteomes" id="UP001226577">
    <property type="component" value="Unassembled WGS sequence"/>
</dbReference>
<feature type="region of interest" description="Disordered" evidence="1">
    <location>
        <begin position="17"/>
        <end position="46"/>
    </location>
</feature>
<feature type="chain" id="PRO_5046549426" description="DUF3558 domain-containing protein" evidence="2">
    <location>
        <begin position="20"/>
        <end position="358"/>
    </location>
</feature>
<protein>
    <recommendedName>
        <fullName evidence="5">DUF3558 domain-containing protein</fullName>
    </recommendedName>
</protein>
<evidence type="ECO:0008006" key="5">
    <source>
        <dbReference type="Google" id="ProtNLM"/>
    </source>
</evidence>
<name>A0ABT9RMU0_9MICC</name>
<evidence type="ECO:0000313" key="3">
    <source>
        <dbReference type="EMBL" id="MDP9886550.1"/>
    </source>
</evidence>
<proteinExistence type="predicted"/>
<evidence type="ECO:0000256" key="2">
    <source>
        <dbReference type="SAM" id="SignalP"/>
    </source>
</evidence>
<evidence type="ECO:0000313" key="4">
    <source>
        <dbReference type="Proteomes" id="UP001226577"/>
    </source>
</evidence>
<feature type="signal peptide" evidence="2">
    <location>
        <begin position="1"/>
        <end position="19"/>
    </location>
</feature>
<feature type="compositionally biased region" description="Gly residues" evidence="1">
    <location>
        <begin position="33"/>
        <end position="43"/>
    </location>
</feature>
<keyword evidence="4" id="KW-1185">Reference proteome</keyword>
<keyword evidence="2" id="KW-0732">Signal</keyword>
<evidence type="ECO:0000256" key="1">
    <source>
        <dbReference type="SAM" id="MobiDB-lite"/>
    </source>
</evidence>
<sequence length="358" mass="35010">MTTAVLALLLAACSPPAGQGGPGSTSAPPPSAGGAGGTAGRSGTGSPACDLITPGIAAKVDPGLVPVGQNSPARPPGSKAYLCSYSGKSPERGLTALSVALVSPASDSDIAKAKATSDCSPVTGIGDFACLQWTGYFRGEAGGASANVVLTAVRGSETLEMPYVTGPPMDGGAVPDGNAMAKALAQAAADAGWGNGSQLNVPAAPPVGPPATTNNAVCALFSPAQVKQAFGAATEPQILPGEVSCRYTFGQLGTPGPDSMIFSVEVLKTSGSPLGAPAMGGEPVDGIGDSAAFSMTTEPAGPKALRPAGDVPITILSVQAVKGQTVATFLAQVLISPAGPTAEQTKEQLISLVRGAAF</sequence>